<dbReference type="InterPro" id="IPR004242">
    <property type="entry name" value="Transposase_21"/>
</dbReference>
<feature type="coiled-coil region" evidence="1">
    <location>
        <begin position="1474"/>
        <end position="1501"/>
    </location>
</feature>
<feature type="compositionally biased region" description="Basic and acidic residues" evidence="2">
    <location>
        <begin position="1030"/>
        <end position="1039"/>
    </location>
</feature>
<dbReference type="InterPro" id="IPR025312">
    <property type="entry name" value="DUF4216"/>
</dbReference>
<dbReference type="InterPro" id="IPR025452">
    <property type="entry name" value="DUF4218"/>
</dbReference>
<dbReference type="Pfam" id="PF20167">
    <property type="entry name" value="Transposase_32"/>
    <property type="match status" value="1"/>
</dbReference>
<feature type="domain" description="Putative plant transposon protein" evidence="5">
    <location>
        <begin position="1227"/>
        <end position="1368"/>
    </location>
</feature>
<feature type="region of interest" description="Disordered" evidence="2">
    <location>
        <begin position="1400"/>
        <end position="1429"/>
    </location>
</feature>
<evidence type="ECO:0000256" key="1">
    <source>
        <dbReference type="SAM" id="Coils"/>
    </source>
</evidence>
<feature type="domain" description="DUF4218" evidence="4">
    <location>
        <begin position="432"/>
        <end position="488"/>
    </location>
</feature>
<keyword evidence="1" id="KW-0175">Coiled coil</keyword>
<dbReference type="Pfam" id="PF13960">
    <property type="entry name" value="DUF4218"/>
    <property type="match status" value="1"/>
</dbReference>
<dbReference type="PANTHER" id="PTHR48258">
    <property type="entry name" value="DUF4218 DOMAIN-CONTAINING PROTEIN-RELATED"/>
    <property type="match status" value="1"/>
</dbReference>
<sequence length="1580" mass="180717">MKYEKIHACRNDCCLFRKELSDANVCPSCGMSRWKIPKNSKKEVKNVPVKVMWYFSPIPRFERMFRSKETSKLLTWHGRKREVNDLLQHPKDALSWKKIDNLWPEFGSEPRNLRLALSTDGVNPHGDLSSRYSCWPVMLVTYNLPPWLCMKQKFLMLTALISGPKQPGNEIDVYLAPLVDDLKILWHDGVECYDAYQDQCFRLKAILLWTINDFPAYGNLCGCTVKGYHACPICGEKTSSIYLPKGRKMAYIGHHKFLPRHHPYKKQKKVFNGAKELELAPEPLSGEEIFIQTNVMHIEKNVCANLIGTLLDIPGKIKDGVKGRLDLVELNIRSELAPQVGEKKIFLPPACYTLSRAEKLSFCKTLSELKVPEGYSSNIQSLVSLTDLKLYGLKSHDHHVLMQQLLPVAIRGILPKHVRLAIIRLCFFFNAICKKTIDTSQLKGMQEDVVVTLCLLEKYFPPSFFTIMVHLVVHLVREIEFCGPVHLRPSKEQLDQAHLYVIQNVNDVLPYVEQHMESLRKLNSGKARSKKWIQEEHNRLFSRWLSTRVALALEVPKNSITPSLRWIAHGPSPDVATNSGYIINGYHYHTKRRDDIRRVQNSGVSITATTMQVSSSKDKNPVMSDMTFYGVIREIWEIDYHQLSFILFKCDWVDNRSGVKVDELGFTIVDLKRIGHKSDSFILATQAKQVFYVQDSANPEWSVVLTSPQRTIEEDFFEDEIGDMLQECGYETIKRMPNVDTPNETDDTNSTYIRHVVRMEDSSEDEREMLPEVRKKSFVPRGPTTMSELALVRNSGQKLPIQFNEHGQPVGATSKKMQSYIGVCVRQQIPITYNSWKEVPNELKDKIYDCISMSFDLQPNAKHSILMFASRKFRTFKTTLTQKYILPSKDQPSLLQFPPKIYSHINQEDWESFVDARLIVQDYSRIQRERRSKCVDNHHMSRKGYANLADELKITHDVSYRSTLWKEARKGKNNDYFDDATRDFATNKNEDILTDALGSKEHGGRVRGVGAFVSQSKYFNTVKGKEKMCHKEEDDSRCKSDKKRSNHSRSSIGSINIDLDADEDTPTNKGVEGTLCQLSIGSINNIVAVATIVEDNIGCPNVKVLVDVVTGENLTIPNPVKGKIETLNQALGVYYWFAMDGVYYWFAMDGVYYWFAMDVLYGSVCWNFRARQRPGEPGLISATHPKKSKNKAGTSRPQDVQKGSEVGHHEHVLCGKIPFGRESYAIVEDEKVPFTTEEINELYDLPNDLGAYPGQRLIVDCREGDAKKIIKLIVWPEADCTSTPTRRLQLFPHQLTIEANVWLFFIKKKIFPTHHDSTILTEYALVLYCINAKKPFNLGYVMNEAFLSWMRNPKNAKPFPTTVKKLCLKYLDEEPREIPQIDMVGGKCNLDIDTSPPPSLLKRKASTSGVEVNLGQDYQPVKDPPRKKRDEFVAKEAQSDEEAFMQKEGEFRDVLYNVITESMNVTFKEMLLENVATKEQIASLNTQVQGLEATVSNLNSTVSQLSSTLTNLTILMISYLKQLHHITKRHHRKFAAKMEYMHAVFVQRATICHHARVDHAHSPIQLIDLTPSEPDPCPEN</sequence>
<evidence type="ECO:0000256" key="2">
    <source>
        <dbReference type="SAM" id="MobiDB-lite"/>
    </source>
</evidence>
<dbReference type="Pfam" id="PF02992">
    <property type="entry name" value="Transposase_21"/>
    <property type="match status" value="1"/>
</dbReference>
<dbReference type="PANTHER" id="PTHR48258:SF9">
    <property type="entry name" value="OS01G0348150 PROTEIN"/>
    <property type="match status" value="1"/>
</dbReference>
<evidence type="ECO:0000259" key="4">
    <source>
        <dbReference type="Pfam" id="PF13960"/>
    </source>
</evidence>
<reference evidence="6 7" key="1">
    <citation type="submission" date="2019-08" db="EMBL/GenBank/DDBJ databases">
        <title>Draft genome sequences of two oriental melons (Cucumis melo L. var makuwa).</title>
        <authorList>
            <person name="Kwon S.-Y."/>
        </authorList>
    </citation>
    <scope>NUCLEOTIDE SEQUENCE [LARGE SCALE GENOMIC DNA]</scope>
    <source>
        <strain evidence="7">cv. SW 3</strain>
        <tissue evidence="6">Leaf</tissue>
    </source>
</reference>
<organism evidence="6 7">
    <name type="scientific">Cucumis melo var. makuwa</name>
    <name type="common">Oriental melon</name>
    <dbReference type="NCBI Taxonomy" id="1194695"/>
    <lineage>
        <taxon>Eukaryota</taxon>
        <taxon>Viridiplantae</taxon>
        <taxon>Streptophyta</taxon>
        <taxon>Embryophyta</taxon>
        <taxon>Tracheophyta</taxon>
        <taxon>Spermatophyta</taxon>
        <taxon>Magnoliopsida</taxon>
        <taxon>eudicotyledons</taxon>
        <taxon>Gunneridae</taxon>
        <taxon>Pentapetalae</taxon>
        <taxon>rosids</taxon>
        <taxon>fabids</taxon>
        <taxon>Cucurbitales</taxon>
        <taxon>Cucurbitaceae</taxon>
        <taxon>Benincaseae</taxon>
        <taxon>Cucumis</taxon>
    </lineage>
</organism>
<accession>A0A5A7U806</accession>
<evidence type="ECO:0000259" key="5">
    <source>
        <dbReference type="Pfam" id="PF20167"/>
    </source>
</evidence>
<evidence type="ECO:0000259" key="3">
    <source>
        <dbReference type="Pfam" id="PF13952"/>
    </source>
</evidence>
<dbReference type="EMBL" id="SSTE01012141">
    <property type="protein sequence ID" value="KAA0049609.1"/>
    <property type="molecule type" value="Genomic_DNA"/>
</dbReference>
<proteinExistence type="predicted"/>
<feature type="region of interest" description="Disordered" evidence="2">
    <location>
        <begin position="1030"/>
        <end position="1065"/>
    </location>
</feature>
<comment type="caution">
    <text evidence="6">The sequence shown here is derived from an EMBL/GenBank/DDBJ whole genome shotgun (WGS) entry which is preliminary data.</text>
</comment>
<dbReference type="Pfam" id="PF13952">
    <property type="entry name" value="DUF4216"/>
    <property type="match status" value="1"/>
</dbReference>
<gene>
    <name evidence="6" type="ORF">E6C27_scaffold163G00620</name>
</gene>
<dbReference type="Proteomes" id="UP000321393">
    <property type="component" value="Unassembled WGS sequence"/>
</dbReference>
<dbReference type="InterPro" id="IPR046796">
    <property type="entry name" value="Transposase_32_dom"/>
</dbReference>
<protein>
    <submittedName>
        <fullName evidence="6">Transposase</fullName>
    </submittedName>
</protein>
<evidence type="ECO:0000313" key="6">
    <source>
        <dbReference type="EMBL" id="KAA0049609.1"/>
    </source>
</evidence>
<feature type="region of interest" description="Disordered" evidence="2">
    <location>
        <begin position="1177"/>
        <end position="1206"/>
    </location>
</feature>
<evidence type="ECO:0000313" key="7">
    <source>
        <dbReference type="Proteomes" id="UP000321393"/>
    </source>
</evidence>
<feature type="domain" description="DUF4216" evidence="3">
    <location>
        <begin position="636"/>
        <end position="704"/>
    </location>
</feature>
<name>A0A5A7U806_CUCMM</name>